<dbReference type="OrthoDB" id="9813892at2"/>
<dbReference type="InterPro" id="IPR028203">
    <property type="entry name" value="PSII_CF48-like_dom"/>
</dbReference>
<evidence type="ECO:0000256" key="1">
    <source>
        <dbReference type="ARBA" id="ARBA00022531"/>
    </source>
</evidence>
<organism evidence="5 6">
    <name type="scientific">Metapseudomonas resinovorans NBRC 106553</name>
    <dbReference type="NCBI Taxonomy" id="1245471"/>
    <lineage>
        <taxon>Bacteria</taxon>
        <taxon>Pseudomonadati</taxon>
        <taxon>Pseudomonadota</taxon>
        <taxon>Gammaproteobacteria</taxon>
        <taxon>Pseudomonadales</taxon>
        <taxon>Pseudomonadaceae</taxon>
        <taxon>Metapseudomonas</taxon>
    </lineage>
</organism>
<dbReference type="GO" id="GO:0009523">
    <property type="term" value="C:photosystem II"/>
    <property type="evidence" value="ECO:0007669"/>
    <property type="project" value="UniProtKB-KW"/>
</dbReference>
<dbReference type="EMBL" id="AP013068">
    <property type="protein sequence ID" value="BAN48579.1"/>
    <property type="molecule type" value="Genomic_DNA"/>
</dbReference>
<feature type="domain" description="Photosynthesis system II assembly factor Ycf48/Hcf136-like" evidence="4">
    <location>
        <begin position="160"/>
        <end position="307"/>
    </location>
</feature>
<dbReference type="InterPro" id="IPR015943">
    <property type="entry name" value="WD40/YVTN_repeat-like_dom_sf"/>
</dbReference>
<keyword evidence="1" id="KW-0602">Photosynthesis</keyword>
<reference evidence="5 6" key="1">
    <citation type="journal article" date="2013" name="Genome Announc.">
        <title>Complete Genome Sequence of the Carbazole Degrader Pseudomonas resinovorans Strain CA10 (NBRC 106553).</title>
        <authorList>
            <person name="Shintani M."/>
            <person name="Hosoyama A."/>
            <person name="Ohji S."/>
            <person name="Tsuchikane K."/>
            <person name="Takarada H."/>
            <person name="Yamazoe A."/>
            <person name="Fujita N."/>
            <person name="Nojiri H."/>
        </authorList>
    </citation>
    <scope>NUCLEOTIDE SEQUENCE [LARGE SCALE GENOMIC DNA]</scope>
    <source>
        <strain evidence="5 6">NBRC 106553</strain>
    </source>
</reference>
<dbReference type="SUPFAM" id="SSF110296">
    <property type="entry name" value="Oligoxyloglucan reducing end-specific cellobiohydrolase"/>
    <property type="match status" value="1"/>
</dbReference>
<dbReference type="PANTHER" id="PTHR47199:SF2">
    <property type="entry name" value="PHOTOSYSTEM II STABILITY_ASSEMBLY FACTOR HCF136, CHLOROPLASTIC"/>
    <property type="match status" value="1"/>
</dbReference>
<accession>S6BHK5</accession>
<dbReference type="HOGENOM" id="CLU_063224_1_0_6"/>
<dbReference type="KEGG" id="pre:PCA10_28470"/>
<dbReference type="PATRIC" id="fig|1245471.3.peg.2883"/>
<dbReference type="GO" id="GO:0015979">
    <property type="term" value="P:photosynthesis"/>
    <property type="evidence" value="ECO:0007669"/>
    <property type="project" value="UniProtKB-KW"/>
</dbReference>
<proteinExistence type="predicted"/>
<feature type="signal peptide" evidence="3">
    <location>
        <begin position="1"/>
        <end position="21"/>
    </location>
</feature>
<feature type="chain" id="PRO_5004536872" description="Photosynthesis system II assembly factor Ycf48/Hcf136-like domain-containing protein" evidence="3">
    <location>
        <begin position="22"/>
        <end position="354"/>
    </location>
</feature>
<gene>
    <name evidence="5" type="ORF">PCA10_28470</name>
</gene>
<dbReference type="RefSeq" id="WP_016492771.1">
    <property type="nucleotide sequence ID" value="NC_021499.1"/>
</dbReference>
<feature type="domain" description="Photosynthesis system II assembly factor Ycf48/Hcf136-like" evidence="4">
    <location>
        <begin position="59"/>
        <end position="117"/>
    </location>
</feature>
<evidence type="ECO:0000313" key="5">
    <source>
        <dbReference type="EMBL" id="BAN48579.1"/>
    </source>
</evidence>
<dbReference type="AlphaFoldDB" id="S6BHK5"/>
<evidence type="ECO:0000313" key="6">
    <source>
        <dbReference type="Proteomes" id="UP000015503"/>
    </source>
</evidence>
<sequence length="354" mass="37597">MAAVRNLFLMFLLVSCLPAFAGQAGDFLDPLDRPASAVSNLAGAHLNAVAAAGERLVAVGARGLIMVSDDAGATWRQVDSPVSSDLLGVHFPTPQQGWAVGHEGVVLHSADQGHSWVKQYDGRQAAKQLVEHFTKLAEGGDQTAQAYLDGVKLNYKDGPEQALMDVWFADDQRGFVAGTFGTLLATEDGGKTWVSWMERVDNPEFLHYLAIAGSGEQVFIASERGIVFRLNKDSGRFDLVETGYTGSFFGIEVTPGAVVAAGLRGTAYKSLDQGVSWSSMETGVKVALSDVQALPDGRFLMASVDGRVIISDAKLEGFQVVATSRPGRFSSLALLPGGKVTTVGYSGARQVSLR</sequence>
<dbReference type="Gene3D" id="2.130.10.10">
    <property type="entry name" value="YVTN repeat-like/Quinoprotein amine dehydrogenase"/>
    <property type="match status" value="2"/>
</dbReference>
<dbReference type="STRING" id="1245471.PCA10_28470"/>
<keyword evidence="6" id="KW-1185">Reference proteome</keyword>
<evidence type="ECO:0000256" key="2">
    <source>
        <dbReference type="ARBA" id="ARBA00023276"/>
    </source>
</evidence>
<evidence type="ECO:0000259" key="4">
    <source>
        <dbReference type="Pfam" id="PF14870"/>
    </source>
</evidence>
<evidence type="ECO:0000256" key="3">
    <source>
        <dbReference type="SAM" id="SignalP"/>
    </source>
</evidence>
<name>S6BHK5_METRE</name>
<dbReference type="PANTHER" id="PTHR47199">
    <property type="entry name" value="PHOTOSYSTEM II STABILITY/ASSEMBLY FACTOR HCF136, CHLOROPLASTIC"/>
    <property type="match status" value="1"/>
</dbReference>
<keyword evidence="2" id="KW-0604">Photosystem II</keyword>
<dbReference type="eggNOG" id="COG4447">
    <property type="taxonomic scope" value="Bacteria"/>
</dbReference>
<keyword evidence="3" id="KW-0732">Signal</keyword>
<dbReference type="Pfam" id="PF14870">
    <property type="entry name" value="PSII_BNR"/>
    <property type="match status" value="2"/>
</dbReference>
<protein>
    <recommendedName>
        <fullName evidence="4">Photosynthesis system II assembly factor Ycf48/Hcf136-like domain-containing protein</fullName>
    </recommendedName>
</protein>
<dbReference type="Proteomes" id="UP000015503">
    <property type="component" value="Chromosome"/>
</dbReference>
<dbReference type="PROSITE" id="PS51257">
    <property type="entry name" value="PROKAR_LIPOPROTEIN"/>
    <property type="match status" value="1"/>
</dbReference>